<evidence type="ECO:0000313" key="2">
    <source>
        <dbReference type="Proteomes" id="UP001152795"/>
    </source>
</evidence>
<proteinExistence type="predicted"/>
<reference evidence="1" key="1">
    <citation type="submission" date="2020-04" db="EMBL/GenBank/DDBJ databases">
        <authorList>
            <person name="Alioto T."/>
            <person name="Alioto T."/>
            <person name="Gomez Garrido J."/>
        </authorList>
    </citation>
    <scope>NUCLEOTIDE SEQUENCE</scope>
    <source>
        <strain evidence="1">A484AB</strain>
    </source>
</reference>
<protein>
    <submittedName>
        <fullName evidence="1">Uncharacterized protein</fullName>
    </submittedName>
</protein>
<comment type="caution">
    <text evidence="1">The sequence shown here is derived from an EMBL/GenBank/DDBJ whole genome shotgun (WGS) entry which is preliminary data.</text>
</comment>
<dbReference type="OrthoDB" id="5954773at2759"/>
<name>A0A7D9MEM6_PARCT</name>
<evidence type="ECO:0000313" key="1">
    <source>
        <dbReference type="EMBL" id="CAB4045536.1"/>
    </source>
</evidence>
<dbReference type="EMBL" id="CACRXK020040130">
    <property type="protein sequence ID" value="CAB4045536.1"/>
    <property type="molecule type" value="Genomic_DNA"/>
</dbReference>
<sequence>MWKFVDDVSSSENLTSNSFSVTQSTLDSIDSWATYNCMKLNAKKCKELRVSFLKETPQLPSLTIVRHVVETVQSHKVLGLIIQNNLKWDEQIRSIITKASKRLYGLRVLCRGGVPPADLTNIYFALIRSILEYCCEVWNYAIPRYLSDELERVQKRAMRIIFPCHSYDEALQLANCTRLSDKRNETCINTSQKIAKR</sequence>
<dbReference type="AlphaFoldDB" id="A0A7D9MEM6"/>
<dbReference type="Proteomes" id="UP001152795">
    <property type="component" value="Unassembled WGS sequence"/>
</dbReference>
<keyword evidence="2" id="KW-1185">Reference proteome</keyword>
<organism evidence="1 2">
    <name type="scientific">Paramuricea clavata</name>
    <name type="common">Red gorgonian</name>
    <name type="synonym">Violescent sea-whip</name>
    <dbReference type="NCBI Taxonomy" id="317549"/>
    <lineage>
        <taxon>Eukaryota</taxon>
        <taxon>Metazoa</taxon>
        <taxon>Cnidaria</taxon>
        <taxon>Anthozoa</taxon>
        <taxon>Octocorallia</taxon>
        <taxon>Malacalcyonacea</taxon>
        <taxon>Plexauridae</taxon>
        <taxon>Paramuricea</taxon>
    </lineage>
</organism>
<dbReference type="PANTHER" id="PTHR33332">
    <property type="entry name" value="REVERSE TRANSCRIPTASE DOMAIN-CONTAINING PROTEIN"/>
    <property type="match status" value="1"/>
</dbReference>
<gene>
    <name evidence="1" type="ORF">PACLA_8A085309</name>
</gene>
<feature type="non-terminal residue" evidence="1">
    <location>
        <position position="197"/>
    </location>
</feature>
<accession>A0A7D9MEM6</accession>